<protein>
    <submittedName>
        <fullName evidence="2">GNAT family acetyltransferase</fullName>
    </submittedName>
</protein>
<comment type="caution">
    <text evidence="2">The sequence shown here is derived from an EMBL/GenBank/DDBJ whole genome shotgun (WGS) entry which is preliminary data.</text>
</comment>
<gene>
    <name evidence="2" type="ORF">Lboz_2001</name>
</gene>
<dbReference type="AlphaFoldDB" id="A0A0W0RQK3"/>
<dbReference type="PANTHER" id="PTHR43792">
    <property type="entry name" value="GNAT FAMILY, PUTATIVE (AFU_ORTHOLOGUE AFUA_3G00765)-RELATED-RELATED"/>
    <property type="match status" value="1"/>
</dbReference>
<dbReference type="InterPro" id="IPR000182">
    <property type="entry name" value="GNAT_dom"/>
</dbReference>
<dbReference type="Proteomes" id="UP000054695">
    <property type="component" value="Unassembled WGS sequence"/>
</dbReference>
<evidence type="ECO:0000313" key="3">
    <source>
        <dbReference type="Proteomes" id="UP000054695"/>
    </source>
</evidence>
<keyword evidence="2" id="KW-0808">Transferase</keyword>
<feature type="domain" description="N-acetyltransferase" evidence="1">
    <location>
        <begin position="177"/>
        <end position="337"/>
    </location>
</feature>
<reference evidence="2 3" key="1">
    <citation type="submission" date="2015-11" db="EMBL/GenBank/DDBJ databases">
        <title>Genomic analysis of 38 Legionella species identifies large and diverse effector repertoires.</title>
        <authorList>
            <person name="Burstein D."/>
            <person name="Amaro F."/>
            <person name="Zusman T."/>
            <person name="Lifshitz Z."/>
            <person name="Cohen O."/>
            <person name="Gilbert J.A."/>
            <person name="Pupko T."/>
            <person name="Shuman H.A."/>
            <person name="Segal G."/>
        </authorList>
    </citation>
    <scope>NUCLEOTIDE SEQUENCE [LARGE SCALE GENOMIC DNA]</scope>
    <source>
        <strain evidence="2 3">WIGA</strain>
    </source>
</reference>
<evidence type="ECO:0000313" key="2">
    <source>
        <dbReference type="EMBL" id="KTC73355.1"/>
    </source>
</evidence>
<dbReference type="PANTHER" id="PTHR43792:SF1">
    <property type="entry name" value="N-ACETYLTRANSFERASE DOMAIN-CONTAINING PROTEIN"/>
    <property type="match status" value="1"/>
</dbReference>
<dbReference type="InterPro" id="IPR016181">
    <property type="entry name" value="Acyl_CoA_acyltransferase"/>
</dbReference>
<dbReference type="EMBL" id="LNXU01000019">
    <property type="protein sequence ID" value="KTC73355.1"/>
    <property type="molecule type" value="Genomic_DNA"/>
</dbReference>
<dbReference type="STRING" id="447.Lboz_2001"/>
<dbReference type="InterPro" id="IPR051531">
    <property type="entry name" value="N-acetyltransferase"/>
</dbReference>
<evidence type="ECO:0000259" key="1">
    <source>
        <dbReference type="PROSITE" id="PS51186"/>
    </source>
</evidence>
<dbReference type="RefSeq" id="WP_058459632.1">
    <property type="nucleotide sequence ID" value="NZ_CAAAIY010000010.1"/>
</dbReference>
<sequence length="344" mass="39985">MSLFLETKNLIINTPTLADFNNLYALQSDAEVMKYIGQGVRTQAEVMTGLEKAITHYEKHHFSLGCVFEKESGIFVGRAGLIYLAYDDSQPDIEVGYALTKTSWNKGYGMELAKALIHWGFAHLPVKKLVGIVHPDNERSRKVLEKVQMNYVGRTHYWNNEVAMYEIHKSFIDYNNIKLIPATLEDYPAIQNLGRFYVYDMSEYLGNQEGWEIPEDGLYECIDFKKYWQDKNSFPFVVRYEKELAGFVIVDKKGSEPEIDFNMAQFFVVRKFKNKGIGQYIAGQCFKKFPGTWEVMVIPGNEGAYRFWRATMKHYNGNNFTEYTREIAHLNNSKKNVFRFNSQI</sequence>
<keyword evidence="3" id="KW-1185">Reference proteome</keyword>
<dbReference type="PATRIC" id="fig|447.4.peg.2130"/>
<dbReference type="Gene3D" id="3.40.630.30">
    <property type="match status" value="2"/>
</dbReference>
<dbReference type="GO" id="GO:0016747">
    <property type="term" value="F:acyltransferase activity, transferring groups other than amino-acyl groups"/>
    <property type="evidence" value="ECO:0007669"/>
    <property type="project" value="InterPro"/>
</dbReference>
<name>A0A0W0RQK3_LEGBO</name>
<proteinExistence type="predicted"/>
<dbReference type="SUPFAM" id="SSF55729">
    <property type="entry name" value="Acyl-CoA N-acyltransferases (Nat)"/>
    <property type="match status" value="2"/>
</dbReference>
<dbReference type="Pfam" id="PF00583">
    <property type="entry name" value="Acetyltransf_1"/>
    <property type="match status" value="1"/>
</dbReference>
<dbReference type="OrthoDB" id="9801656at2"/>
<organism evidence="2 3">
    <name type="scientific">Legionella bozemanae</name>
    <name type="common">Fluoribacter bozemanae</name>
    <dbReference type="NCBI Taxonomy" id="447"/>
    <lineage>
        <taxon>Bacteria</taxon>
        <taxon>Pseudomonadati</taxon>
        <taxon>Pseudomonadota</taxon>
        <taxon>Gammaproteobacteria</taxon>
        <taxon>Legionellales</taxon>
        <taxon>Legionellaceae</taxon>
        <taxon>Legionella</taxon>
    </lineage>
</organism>
<dbReference type="PROSITE" id="PS51186">
    <property type="entry name" value="GNAT"/>
    <property type="match status" value="2"/>
</dbReference>
<feature type="domain" description="N-acetyltransferase" evidence="1">
    <location>
        <begin position="10"/>
        <end position="181"/>
    </location>
</feature>
<dbReference type="Pfam" id="PF13302">
    <property type="entry name" value="Acetyltransf_3"/>
    <property type="match status" value="1"/>
</dbReference>
<accession>A0A0W0RQK3</accession>